<protein>
    <recommendedName>
        <fullName evidence="3">Amine oxidase domain-containing protein</fullName>
    </recommendedName>
</protein>
<comment type="caution">
    <text evidence="1">The sequence shown here is derived from an EMBL/GenBank/DDBJ whole genome shotgun (WGS) entry which is preliminary data.</text>
</comment>
<evidence type="ECO:0008006" key="3">
    <source>
        <dbReference type="Google" id="ProtNLM"/>
    </source>
</evidence>
<evidence type="ECO:0000313" key="1">
    <source>
        <dbReference type="EMBL" id="GDY42188.1"/>
    </source>
</evidence>
<name>A0A4D4K6A8_9ACTN</name>
<dbReference type="Proteomes" id="UP000299290">
    <property type="component" value="Unassembled WGS sequence"/>
</dbReference>
<accession>A0A4D4K6A8</accession>
<dbReference type="PRINTS" id="PR00419">
    <property type="entry name" value="ADXRDTASE"/>
</dbReference>
<dbReference type="InterPro" id="IPR036188">
    <property type="entry name" value="FAD/NAD-bd_sf"/>
</dbReference>
<organism evidence="1 2">
    <name type="scientific">Streptomyces antimycoticus</name>
    <dbReference type="NCBI Taxonomy" id="68175"/>
    <lineage>
        <taxon>Bacteria</taxon>
        <taxon>Bacillati</taxon>
        <taxon>Actinomycetota</taxon>
        <taxon>Actinomycetes</taxon>
        <taxon>Kitasatosporales</taxon>
        <taxon>Streptomycetaceae</taxon>
        <taxon>Streptomyces</taxon>
        <taxon>Streptomyces violaceusniger group</taxon>
    </lineage>
</organism>
<dbReference type="AlphaFoldDB" id="A0A4D4K6A8"/>
<proteinExistence type="predicted"/>
<dbReference type="Pfam" id="PF13450">
    <property type="entry name" value="NAD_binding_8"/>
    <property type="match status" value="1"/>
</dbReference>
<dbReference type="Gene3D" id="3.50.50.60">
    <property type="entry name" value="FAD/NAD(P)-binding domain"/>
    <property type="match status" value="1"/>
</dbReference>
<dbReference type="PANTHER" id="PTHR42841">
    <property type="entry name" value="AMINE OXIDASE"/>
    <property type="match status" value="1"/>
</dbReference>
<gene>
    <name evidence="1" type="ORF">SANT12839_030700</name>
</gene>
<evidence type="ECO:0000313" key="2">
    <source>
        <dbReference type="Proteomes" id="UP000299290"/>
    </source>
</evidence>
<dbReference type="SUPFAM" id="SSF51905">
    <property type="entry name" value="FAD/NAD(P)-binding domain"/>
    <property type="match status" value="1"/>
</dbReference>
<reference evidence="1 2" key="1">
    <citation type="journal article" date="2020" name="Int. J. Syst. Evol. Microbiol.">
        <title>Reclassification of Streptomyces castelarensis and Streptomyces sporoclivatus as later heterotypic synonyms of Streptomyces antimycoticus.</title>
        <authorList>
            <person name="Komaki H."/>
            <person name="Tamura T."/>
        </authorList>
    </citation>
    <scope>NUCLEOTIDE SEQUENCE [LARGE SCALE GENOMIC DNA]</scope>
    <source>
        <strain evidence="1 2">NBRC 12839</strain>
    </source>
</reference>
<keyword evidence="2" id="KW-1185">Reference proteome</keyword>
<dbReference type="EMBL" id="BJHV01000001">
    <property type="protein sequence ID" value="GDY42188.1"/>
    <property type="molecule type" value="Genomic_DNA"/>
</dbReference>
<sequence>MLKRAHRTDVVIVGAGLAGLAAAHRLTDAGVAVTVLEAAPHVGGRMTTDSVDGFRLDRTGHLMNTSFPELRRTPGLGALALRPFAQGVLVHNEGRTHRVDTPGA</sequence>